<evidence type="ECO:0000256" key="5">
    <source>
        <dbReference type="ARBA" id="ARBA00022741"/>
    </source>
</evidence>
<evidence type="ECO:0000256" key="7">
    <source>
        <dbReference type="ARBA" id="ARBA00022840"/>
    </source>
</evidence>
<sequence length="387" mass="40978">MNTPDHMIAHLTDLQSPEACKRLVIKVGSALLVGKDGQPNRKWLTGLANEIAQAKARGQDVIIVSSGAIALGAAILGFEKGGRGSLADAQASAAVGQIALSSLWAELLGNHELTAAQVLITLEDLEGRRRYLNASATLNRLLEAGAIPVVNENDTVATHEIRFGDNDRLASRVAQASKAQAVILLSDIDGLYDKHPSEPGASRIPMVWGVDDEVRAMATGDSDSGIGSGGMRTKVNAVEIAERAGIALVIANGKYDAPIARAIGLHGDDGIGTLFLPRRHDTGRKAWIGGRLRMKGTIVIDEGAVAALRDGNSLLAKGVTRVEGRFTRGDPVRIEGPDGEWLAKGLIEYDAPECVALVGLHTDEQEEVLGYAPRSAVVHRDSLVMLR</sequence>
<dbReference type="PANTHER" id="PTHR43654:SF1">
    <property type="entry name" value="ISOPENTENYL PHOSPHATE KINASE"/>
    <property type="match status" value="1"/>
</dbReference>
<feature type="binding site" evidence="8">
    <location>
        <position position="154"/>
    </location>
    <ligand>
        <name>substrate</name>
    </ligand>
</feature>
<dbReference type="Gene3D" id="3.40.1160.10">
    <property type="entry name" value="Acetylglutamate kinase-like"/>
    <property type="match status" value="1"/>
</dbReference>
<feature type="binding site" evidence="8">
    <location>
        <position position="166"/>
    </location>
    <ligand>
        <name>substrate</name>
    </ligand>
</feature>
<dbReference type="EC" id="2.7.2.11" evidence="8"/>
<organism evidence="10 11">
    <name type="scientific">Croceicoccus mobilis</name>
    <dbReference type="NCBI Taxonomy" id="1703339"/>
    <lineage>
        <taxon>Bacteria</taxon>
        <taxon>Pseudomonadati</taxon>
        <taxon>Pseudomonadota</taxon>
        <taxon>Alphaproteobacteria</taxon>
        <taxon>Sphingomonadales</taxon>
        <taxon>Erythrobacteraceae</taxon>
        <taxon>Croceicoccus</taxon>
    </lineage>
</organism>
<proteinExistence type="inferred from homology"/>
<dbReference type="SMART" id="SM00359">
    <property type="entry name" value="PUA"/>
    <property type="match status" value="1"/>
</dbReference>
<dbReference type="Gene3D" id="2.30.130.10">
    <property type="entry name" value="PUA domain"/>
    <property type="match status" value="1"/>
</dbReference>
<protein>
    <recommendedName>
        <fullName evidence="8">Glutamate 5-kinase</fullName>
        <ecNumber evidence="8">2.7.2.11</ecNumber>
    </recommendedName>
    <alternativeName>
        <fullName evidence="8">Gamma-glutamyl kinase</fullName>
        <shortName evidence="8">GK</shortName>
    </alternativeName>
</protein>
<dbReference type="SUPFAM" id="SSF88697">
    <property type="entry name" value="PUA domain-like"/>
    <property type="match status" value="1"/>
</dbReference>
<dbReference type="RefSeq" id="WP_373288752.1">
    <property type="nucleotide sequence ID" value="NZ_BMIP01000003.1"/>
</dbReference>
<keyword evidence="6 8" id="KW-0418">Kinase</keyword>
<dbReference type="NCBIfam" id="TIGR01027">
    <property type="entry name" value="proB"/>
    <property type="match status" value="1"/>
</dbReference>
<dbReference type="PANTHER" id="PTHR43654">
    <property type="entry name" value="GLUTAMATE 5-KINASE"/>
    <property type="match status" value="1"/>
</dbReference>
<dbReference type="SUPFAM" id="SSF53633">
    <property type="entry name" value="Carbamate kinase-like"/>
    <property type="match status" value="1"/>
</dbReference>
<reference evidence="10" key="2">
    <citation type="submission" date="2020-09" db="EMBL/GenBank/DDBJ databases">
        <authorList>
            <person name="Sun Q."/>
            <person name="Zhou Y."/>
        </authorList>
    </citation>
    <scope>NUCLEOTIDE SEQUENCE</scope>
    <source>
        <strain evidence="10">CGMCC 1.15360</strain>
    </source>
</reference>
<reference evidence="10" key="1">
    <citation type="journal article" date="2014" name="Int. J. Syst. Evol. Microbiol.">
        <title>Complete genome sequence of Corynebacterium casei LMG S-19264T (=DSM 44701T), isolated from a smear-ripened cheese.</title>
        <authorList>
            <consortium name="US DOE Joint Genome Institute (JGI-PGF)"/>
            <person name="Walter F."/>
            <person name="Albersmeier A."/>
            <person name="Kalinowski J."/>
            <person name="Ruckert C."/>
        </authorList>
    </citation>
    <scope>NUCLEOTIDE SEQUENCE</scope>
    <source>
        <strain evidence="10">CGMCC 1.15360</strain>
    </source>
</reference>
<evidence type="ECO:0000256" key="3">
    <source>
        <dbReference type="ARBA" id="ARBA00022650"/>
    </source>
</evidence>
<keyword evidence="3 8" id="KW-0641">Proline biosynthesis</keyword>
<dbReference type="EMBL" id="BMIP01000003">
    <property type="protein sequence ID" value="GGD68807.1"/>
    <property type="molecule type" value="Genomic_DNA"/>
</dbReference>
<dbReference type="InterPro" id="IPR001057">
    <property type="entry name" value="Glu/AcGlu_kinase"/>
</dbReference>
<evidence type="ECO:0000256" key="1">
    <source>
        <dbReference type="ARBA" id="ARBA00022490"/>
    </source>
</evidence>
<evidence type="ECO:0000256" key="2">
    <source>
        <dbReference type="ARBA" id="ARBA00022605"/>
    </source>
</evidence>
<dbReference type="InterPro" id="IPR036393">
    <property type="entry name" value="AceGlu_kinase-like_sf"/>
</dbReference>
<dbReference type="GO" id="GO:0055129">
    <property type="term" value="P:L-proline biosynthetic process"/>
    <property type="evidence" value="ECO:0007669"/>
    <property type="project" value="UniProtKB-UniRule"/>
</dbReference>
<keyword evidence="11" id="KW-1185">Reference proteome</keyword>
<evidence type="ECO:0000256" key="8">
    <source>
        <dbReference type="HAMAP-Rule" id="MF_00456"/>
    </source>
</evidence>
<keyword evidence="2 8" id="KW-0028">Amino-acid biosynthesis</keyword>
<comment type="function">
    <text evidence="8">Catalyzes the transfer of a phosphate group to glutamate to form L-glutamate 5-phosphate.</text>
</comment>
<comment type="catalytic activity">
    <reaction evidence="8">
        <text>L-glutamate + ATP = L-glutamyl 5-phosphate + ADP</text>
        <dbReference type="Rhea" id="RHEA:14877"/>
        <dbReference type="ChEBI" id="CHEBI:29985"/>
        <dbReference type="ChEBI" id="CHEBI:30616"/>
        <dbReference type="ChEBI" id="CHEBI:58274"/>
        <dbReference type="ChEBI" id="CHEBI:456216"/>
        <dbReference type="EC" id="2.7.2.11"/>
    </reaction>
</comment>
<dbReference type="GO" id="GO:0003723">
    <property type="term" value="F:RNA binding"/>
    <property type="evidence" value="ECO:0007669"/>
    <property type="project" value="InterPro"/>
</dbReference>
<dbReference type="InterPro" id="IPR036974">
    <property type="entry name" value="PUA_sf"/>
</dbReference>
<comment type="pathway">
    <text evidence="8">Amino-acid biosynthesis; L-proline biosynthesis; L-glutamate 5-semialdehyde from L-glutamate: step 1/2.</text>
</comment>
<feature type="binding site" evidence="8">
    <location>
        <position position="26"/>
    </location>
    <ligand>
        <name>ATP</name>
        <dbReference type="ChEBI" id="CHEBI:30616"/>
    </ligand>
</feature>
<dbReference type="InterPro" id="IPR015947">
    <property type="entry name" value="PUA-like_sf"/>
</dbReference>
<evidence type="ECO:0000313" key="10">
    <source>
        <dbReference type="EMBL" id="GGD68807.1"/>
    </source>
</evidence>
<keyword evidence="7 8" id="KW-0067">ATP-binding</keyword>
<dbReference type="FunFam" id="3.40.1160.10:FF:000006">
    <property type="entry name" value="Glutamate 5-kinase"/>
    <property type="match status" value="1"/>
</dbReference>
<gene>
    <name evidence="8 10" type="primary">proB</name>
    <name evidence="10" type="ORF">GCM10010990_17920</name>
</gene>
<evidence type="ECO:0000256" key="6">
    <source>
        <dbReference type="ARBA" id="ARBA00022777"/>
    </source>
</evidence>
<dbReference type="GO" id="GO:0004349">
    <property type="term" value="F:glutamate 5-kinase activity"/>
    <property type="evidence" value="ECO:0007669"/>
    <property type="project" value="UniProtKB-UniRule"/>
</dbReference>
<evidence type="ECO:0000313" key="11">
    <source>
        <dbReference type="Proteomes" id="UP000612349"/>
    </source>
</evidence>
<keyword evidence="1 8" id="KW-0963">Cytoplasm</keyword>
<dbReference type="PRINTS" id="PR00474">
    <property type="entry name" value="GLU5KINASE"/>
</dbReference>
<dbReference type="HAMAP" id="MF_00456">
    <property type="entry name" value="ProB"/>
    <property type="match status" value="1"/>
</dbReference>
<comment type="similarity">
    <text evidence="8">Belongs to the glutamate 5-kinase family.</text>
</comment>
<dbReference type="Proteomes" id="UP000612349">
    <property type="component" value="Unassembled WGS sequence"/>
</dbReference>
<dbReference type="InterPro" id="IPR001048">
    <property type="entry name" value="Asp/Glu/Uridylate_kinase"/>
</dbReference>
<dbReference type="GO" id="GO:0005524">
    <property type="term" value="F:ATP binding"/>
    <property type="evidence" value="ECO:0007669"/>
    <property type="project" value="UniProtKB-KW"/>
</dbReference>
<keyword evidence="4 8" id="KW-0808">Transferase</keyword>
<feature type="binding site" evidence="8">
    <location>
        <position position="66"/>
    </location>
    <ligand>
        <name>substrate</name>
    </ligand>
</feature>
<keyword evidence="5 8" id="KW-0547">Nucleotide-binding</keyword>
<dbReference type="Pfam" id="PF01472">
    <property type="entry name" value="PUA"/>
    <property type="match status" value="1"/>
</dbReference>
<dbReference type="CDD" id="cd04242">
    <property type="entry name" value="AAK_G5K_ProB"/>
    <property type="match status" value="1"/>
</dbReference>
<dbReference type="InterPro" id="IPR002478">
    <property type="entry name" value="PUA"/>
</dbReference>
<dbReference type="AlphaFoldDB" id="A0A916Z0L8"/>
<feature type="binding site" evidence="8">
    <location>
        <begin position="186"/>
        <end position="187"/>
    </location>
    <ligand>
        <name>ATP</name>
        <dbReference type="ChEBI" id="CHEBI:30616"/>
    </ligand>
</feature>
<evidence type="ECO:0000259" key="9">
    <source>
        <dbReference type="SMART" id="SM00359"/>
    </source>
</evidence>
<evidence type="ECO:0000256" key="4">
    <source>
        <dbReference type="ARBA" id="ARBA00022679"/>
    </source>
</evidence>
<dbReference type="PIRSF" id="PIRSF000729">
    <property type="entry name" value="GK"/>
    <property type="match status" value="1"/>
</dbReference>
<name>A0A916Z0L8_9SPHN</name>
<comment type="caution">
    <text evidence="10">The sequence shown here is derived from an EMBL/GenBank/DDBJ whole genome shotgun (WGS) entry which is preliminary data.</text>
</comment>
<dbReference type="CDD" id="cd21157">
    <property type="entry name" value="PUA_G5K"/>
    <property type="match status" value="1"/>
</dbReference>
<dbReference type="Pfam" id="PF00696">
    <property type="entry name" value="AA_kinase"/>
    <property type="match status" value="1"/>
</dbReference>
<dbReference type="GO" id="GO:0005829">
    <property type="term" value="C:cytosol"/>
    <property type="evidence" value="ECO:0007669"/>
    <property type="project" value="TreeGrafter"/>
</dbReference>
<feature type="binding site" evidence="8">
    <location>
        <begin position="228"/>
        <end position="234"/>
    </location>
    <ligand>
        <name>ATP</name>
        <dbReference type="ChEBI" id="CHEBI:30616"/>
    </ligand>
</feature>
<feature type="domain" description="PUA" evidence="9">
    <location>
        <begin position="296"/>
        <end position="378"/>
    </location>
</feature>
<dbReference type="InterPro" id="IPR005715">
    <property type="entry name" value="Glu_5kinase/COase_Synthase"/>
</dbReference>
<dbReference type="InterPro" id="IPR041739">
    <property type="entry name" value="G5K_ProB"/>
</dbReference>
<dbReference type="PROSITE" id="PS50890">
    <property type="entry name" value="PUA"/>
    <property type="match status" value="1"/>
</dbReference>
<dbReference type="InterPro" id="IPR011529">
    <property type="entry name" value="Glu_5kinase"/>
</dbReference>
<comment type="subcellular location">
    <subcellularLocation>
        <location evidence="8">Cytoplasm</location>
    </subcellularLocation>
</comment>
<accession>A0A916Z0L8</accession>